<keyword evidence="2" id="KW-0496">Mitochondrion</keyword>
<dbReference type="HOGENOM" id="CLU_1278991_0_0_1"/>
<sequence length="216" mass="24695">MPKFKCPFPGCEYETEDVKDELAAVLISVHSNGTHITNQTPSTPNQTAKVEKVRRPTVSSAGTSEEWSYFMTRWQDYVEATKITGKDKTIQLLECCDEHLRKDLTRNAGGSLTNKRNLELTKHLRNLSQIEAAIKERIKMPAPTTEERRKCHQTRDAYFKCVDENGSESALCKEAKALYDKSCPASWVKYFARKRAYDTYKAKLNTEGFKLEDEAK</sequence>
<proteinExistence type="predicted"/>
<dbReference type="PROSITE" id="PS51808">
    <property type="entry name" value="CHCH"/>
    <property type="match status" value="1"/>
</dbReference>
<evidence type="ECO:0000256" key="3">
    <source>
        <dbReference type="ARBA" id="ARBA00023157"/>
    </source>
</evidence>
<protein>
    <submittedName>
        <fullName evidence="4">Uncharacterized protein</fullName>
    </submittedName>
</protein>
<dbReference type="InterPro" id="IPR036549">
    <property type="entry name" value="CX6/COA6-like_sf"/>
</dbReference>
<evidence type="ECO:0000256" key="2">
    <source>
        <dbReference type="ARBA" id="ARBA00023128"/>
    </source>
</evidence>
<dbReference type="AlphaFoldDB" id="A7S7P0"/>
<evidence type="ECO:0000313" key="5">
    <source>
        <dbReference type="Proteomes" id="UP000001593"/>
    </source>
</evidence>
<dbReference type="InParanoid" id="A7S7P0"/>
<name>A7S7P0_NEMVE</name>
<dbReference type="PANTHER" id="PTHR46690:SF1">
    <property type="entry name" value="CYTOCHROME C OXIDASE ASSEMBLY FACTOR 6 HOMOLOG"/>
    <property type="match status" value="1"/>
</dbReference>
<dbReference type="Gene3D" id="1.10.10.140">
    <property type="entry name" value="Cytochrome c oxidase, subunit VIb"/>
    <property type="match status" value="1"/>
</dbReference>
<dbReference type="eggNOG" id="KOG3057">
    <property type="taxonomic scope" value="Eukaryota"/>
</dbReference>
<keyword evidence="3" id="KW-1015">Disulfide bond</keyword>
<organism evidence="4 5">
    <name type="scientific">Nematostella vectensis</name>
    <name type="common">Starlet sea anemone</name>
    <dbReference type="NCBI Taxonomy" id="45351"/>
    <lineage>
        <taxon>Eukaryota</taxon>
        <taxon>Metazoa</taxon>
        <taxon>Cnidaria</taxon>
        <taxon>Anthozoa</taxon>
        <taxon>Hexacorallia</taxon>
        <taxon>Actiniaria</taxon>
        <taxon>Edwardsiidae</taxon>
        <taxon>Nematostella</taxon>
    </lineage>
</organism>
<dbReference type="GO" id="GO:0005739">
    <property type="term" value="C:mitochondrion"/>
    <property type="evidence" value="ECO:0000318"/>
    <property type="project" value="GO_Central"/>
</dbReference>
<evidence type="ECO:0000313" key="4">
    <source>
        <dbReference type="EMBL" id="EDO40270.1"/>
    </source>
</evidence>
<dbReference type="PANTHER" id="PTHR46690">
    <property type="entry name" value="CYTOCHROME C OXIDASE ASSEMBLY FACTOR 6 HOMOLOG"/>
    <property type="match status" value="1"/>
</dbReference>
<gene>
    <name evidence="4" type="ORF">NEMVEDRAFT_v1g208066</name>
</gene>
<comment type="subcellular location">
    <subcellularLocation>
        <location evidence="1">Mitochondrion</location>
    </subcellularLocation>
</comment>
<dbReference type="Pfam" id="PF02297">
    <property type="entry name" value="COX6B"/>
    <property type="match status" value="1"/>
</dbReference>
<dbReference type="EMBL" id="DS469594">
    <property type="protein sequence ID" value="EDO40270.1"/>
    <property type="molecule type" value="Genomic_DNA"/>
</dbReference>
<keyword evidence="5" id="KW-1185">Reference proteome</keyword>
<dbReference type="SUPFAM" id="SSF47694">
    <property type="entry name" value="Cytochrome c oxidase subunit h"/>
    <property type="match status" value="1"/>
</dbReference>
<reference evidence="4 5" key="1">
    <citation type="journal article" date="2007" name="Science">
        <title>Sea anemone genome reveals ancestral eumetazoan gene repertoire and genomic organization.</title>
        <authorList>
            <person name="Putnam N.H."/>
            <person name="Srivastava M."/>
            <person name="Hellsten U."/>
            <person name="Dirks B."/>
            <person name="Chapman J."/>
            <person name="Salamov A."/>
            <person name="Terry A."/>
            <person name="Shapiro H."/>
            <person name="Lindquist E."/>
            <person name="Kapitonov V.V."/>
            <person name="Jurka J."/>
            <person name="Genikhovich G."/>
            <person name="Grigoriev I.V."/>
            <person name="Lucas S.M."/>
            <person name="Steele R.E."/>
            <person name="Finnerty J.R."/>
            <person name="Technau U."/>
            <person name="Martindale M.Q."/>
            <person name="Rokhsar D.S."/>
        </authorList>
    </citation>
    <scope>NUCLEOTIDE SEQUENCE [LARGE SCALE GENOMIC DNA]</scope>
    <source>
        <strain evidence="5">CH2 X CH6</strain>
    </source>
</reference>
<accession>A7S7P0</accession>
<dbReference type="Proteomes" id="UP000001593">
    <property type="component" value="Unassembled WGS sequence"/>
</dbReference>
<dbReference type="InterPro" id="IPR042289">
    <property type="entry name" value="COA6"/>
</dbReference>
<dbReference type="STRING" id="45351.A7S7P0"/>
<dbReference type="GO" id="GO:0008535">
    <property type="term" value="P:respiratory chain complex IV assembly"/>
    <property type="evidence" value="ECO:0000318"/>
    <property type="project" value="GO_Central"/>
</dbReference>
<evidence type="ECO:0000256" key="1">
    <source>
        <dbReference type="ARBA" id="ARBA00004173"/>
    </source>
</evidence>
<dbReference type="InterPro" id="IPR048280">
    <property type="entry name" value="COX6B-like"/>
</dbReference>